<keyword evidence="2" id="KW-1185">Reference proteome</keyword>
<evidence type="ECO:0000313" key="2">
    <source>
        <dbReference type="Proteomes" id="UP000828048"/>
    </source>
</evidence>
<proteinExistence type="predicted"/>
<comment type="caution">
    <text evidence="1">The sequence shown here is derived from an EMBL/GenBank/DDBJ whole genome shotgun (WGS) entry which is preliminary data.</text>
</comment>
<sequence>MPPLLLSSTLLSAITTPSESTRVLFPTHFHNKSNKKTASLTREERLGFNPAFRLRTVHRRSSPHCCLSTPVEGLTSSSSSQMLDSLLYSRAYWVSKSQIAWNVDTEGGSCYLYASKAACLSISNDGVQGYDVRIKLEVDNTGLSDNVIEKFPHIRDYRPFKVPSTLDVKSLLKSQLAVAIYNSDEKWSAATSLQLPGVLDELFSYSGPLGAVFSEEAVSLYLWAPTAQVVRACIYDDPSGRDPVEIVTLKELNGIWCATGPRCWEGCYYVYEVSVYHSSTLRVEKCIANDPYARGLSSDGRRTLFVDLDSDALKPEGWCNLADEKPVLNSFCDISIYELHIRDFSVNDPTVNPDFRGGYLAFTSQDSAGVCHLKKLSSAGITHVHLLPSFHFASVADEKDKWKHVDNQMLESLPPDSDEQQAHITAIQNEDGYNWGYDPVLWGVPKGSYASKPNGPGRTIEFRKMVQALNCIGLRVVLDVVYNHLHGSGPFDENSVLDKIVPGYYLRLNSDGCIEQSTCVNNTASEHFMVERLILDDLLCWAVHYKVDGFRFDLMGHIMKRTMVKAKNVLNGLSKDTSGVDGSSIYIYGEGWDFGEVEKNGRGVNASQFNLCGTGIGSFNDRIRDALLGGSPFGHPLQQGFVTGLLLQPNDHNHGSKTAQERALAASKDHIQVGMAANLRDFVLTNCDGQEVKGSEVCTFGGSPVGYALSPTETVNYVSAHDNETLFDIVSLKTPIEMSIDERCRLNHLATSIIALSQGIPFFHSGDEMLRSKSLDRDSYNSGDWFNRLDFGYNSNNWGVGLPPKGKNEKNWPLIKPRLANPSFKPQSTHILSAVENFLNVLQIRYSSPLFRLRTANAIQQRVRFHNTGPSWIPGVIVMSIEDGHEGVPGFSQLDPIYSYIIVIINGCPTVVSFAIPTVRTRTFELHPVQVVSTDDIVRNSKYEALTGHGDSGLGTVAVLRSSVGSGDAGGDGVGTEAVSEGATGVATAEERRTYTCVIDGRVAVSGRPWAAGYLTRLIIILFNINIGEDSSGAYGNLGLWVPDPVLLECPSGCTQSTQNLDIFNYGSTPCAATSGRHNFGYQFQFLGLQVGCFLEKTSLELIDSLRFIAATRVPVL</sequence>
<accession>A0ACB7XJJ3</accession>
<protein>
    <submittedName>
        <fullName evidence="1">Uncharacterized protein</fullName>
    </submittedName>
</protein>
<evidence type="ECO:0000313" key="1">
    <source>
        <dbReference type="EMBL" id="KAH7840960.1"/>
    </source>
</evidence>
<dbReference type="Proteomes" id="UP000828048">
    <property type="component" value="Chromosome 10"/>
</dbReference>
<organism evidence="1 2">
    <name type="scientific">Vaccinium darrowii</name>
    <dbReference type="NCBI Taxonomy" id="229202"/>
    <lineage>
        <taxon>Eukaryota</taxon>
        <taxon>Viridiplantae</taxon>
        <taxon>Streptophyta</taxon>
        <taxon>Embryophyta</taxon>
        <taxon>Tracheophyta</taxon>
        <taxon>Spermatophyta</taxon>
        <taxon>Magnoliopsida</taxon>
        <taxon>eudicotyledons</taxon>
        <taxon>Gunneridae</taxon>
        <taxon>Pentapetalae</taxon>
        <taxon>asterids</taxon>
        <taxon>Ericales</taxon>
        <taxon>Ericaceae</taxon>
        <taxon>Vaccinioideae</taxon>
        <taxon>Vaccinieae</taxon>
        <taxon>Vaccinium</taxon>
    </lineage>
</organism>
<reference evidence="1 2" key="1">
    <citation type="journal article" date="2021" name="Hortic Res">
        <title>High-quality reference genome and annotation aids understanding of berry development for evergreen blueberry (Vaccinium darrowii).</title>
        <authorList>
            <person name="Yu J."/>
            <person name="Hulse-Kemp A.M."/>
            <person name="Babiker E."/>
            <person name="Staton M."/>
        </authorList>
    </citation>
    <scope>NUCLEOTIDE SEQUENCE [LARGE SCALE GENOMIC DNA]</scope>
    <source>
        <strain evidence="2">cv. NJ 8807/NJ 8810</strain>
        <tissue evidence="1">Young leaf</tissue>
    </source>
</reference>
<dbReference type="EMBL" id="CM037160">
    <property type="protein sequence ID" value="KAH7840960.1"/>
    <property type="molecule type" value="Genomic_DNA"/>
</dbReference>
<gene>
    <name evidence="1" type="ORF">Vadar_023897</name>
</gene>
<name>A0ACB7XJJ3_9ERIC</name>